<protein>
    <submittedName>
        <fullName evidence="2">DUF983 domain-containing protein</fullName>
    </submittedName>
</protein>
<feature type="transmembrane region" description="Helical" evidence="1">
    <location>
        <begin position="80"/>
        <end position="101"/>
    </location>
</feature>
<organism evidence="2 3">
    <name type="scientific">Alsobacter ponti</name>
    <dbReference type="NCBI Taxonomy" id="2962936"/>
    <lineage>
        <taxon>Bacteria</taxon>
        <taxon>Pseudomonadati</taxon>
        <taxon>Pseudomonadota</taxon>
        <taxon>Alphaproteobacteria</taxon>
        <taxon>Hyphomicrobiales</taxon>
        <taxon>Alsobacteraceae</taxon>
        <taxon>Alsobacter</taxon>
    </lineage>
</organism>
<dbReference type="Proteomes" id="UP001205890">
    <property type="component" value="Unassembled WGS sequence"/>
</dbReference>
<evidence type="ECO:0000256" key="1">
    <source>
        <dbReference type="SAM" id="Phobius"/>
    </source>
</evidence>
<keyword evidence="1" id="KW-0472">Membrane</keyword>
<gene>
    <name evidence="2" type="ORF">NK718_15170</name>
</gene>
<feature type="transmembrane region" description="Helical" evidence="1">
    <location>
        <begin position="54"/>
        <end position="74"/>
    </location>
</feature>
<keyword evidence="1" id="KW-1133">Transmembrane helix</keyword>
<dbReference type="RefSeq" id="WP_254743906.1">
    <property type="nucleotide sequence ID" value="NZ_JANCLU010000015.1"/>
</dbReference>
<dbReference type="InterPro" id="IPR009325">
    <property type="entry name" value="DUF983"/>
</dbReference>
<comment type="caution">
    <text evidence="2">The sequence shown here is derived from an EMBL/GenBank/DDBJ whole genome shotgun (WGS) entry which is preliminary data.</text>
</comment>
<name>A0ABT1LFH9_9HYPH</name>
<evidence type="ECO:0000313" key="2">
    <source>
        <dbReference type="EMBL" id="MCP8939868.1"/>
    </source>
</evidence>
<accession>A0ABT1LFH9</accession>
<dbReference type="Pfam" id="PF06170">
    <property type="entry name" value="DUF983"/>
    <property type="match status" value="1"/>
</dbReference>
<evidence type="ECO:0000313" key="3">
    <source>
        <dbReference type="Proteomes" id="UP001205890"/>
    </source>
</evidence>
<sequence length="140" mass="15530">MLNDTRDPWVAIRRGVAGRCPHCGEGRLFTSYLKVTPRCEACGEHFHHHRADDLPAYIVIFVVGHIVVGGMLSAETHGDWPVWWHVVLWPLLTVVMSLGMLQPVKGIIVALQWANRMHGFGDGVEPGEPAALRPTERPPG</sequence>
<reference evidence="2 3" key="1">
    <citation type="submission" date="2022-07" db="EMBL/GenBank/DDBJ databases">
        <authorList>
            <person name="Li W.-J."/>
            <person name="Deng Q.-Q."/>
        </authorList>
    </citation>
    <scope>NUCLEOTIDE SEQUENCE [LARGE SCALE GENOMIC DNA]</scope>
    <source>
        <strain evidence="2 3">SYSU M60028</strain>
    </source>
</reference>
<keyword evidence="3" id="KW-1185">Reference proteome</keyword>
<proteinExistence type="predicted"/>
<keyword evidence="1" id="KW-0812">Transmembrane</keyword>
<dbReference type="EMBL" id="JANCLU010000015">
    <property type="protein sequence ID" value="MCP8939868.1"/>
    <property type="molecule type" value="Genomic_DNA"/>
</dbReference>